<reference evidence="2 3" key="1">
    <citation type="submission" date="2020-09" db="EMBL/GenBank/DDBJ databases">
        <title>Pseudoxanthomonas sp. CAU 1598 isolated from sand of Yaerae Beach.</title>
        <authorList>
            <person name="Kim W."/>
        </authorList>
    </citation>
    <scope>NUCLEOTIDE SEQUENCE [LARGE SCALE GENOMIC DNA]</scope>
    <source>
        <strain evidence="2 3">CAU 1598</strain>
    </source>
</reference>
<keyword evidence="3" id="KW-1185">Reference proteome</keyword>
<proteinExistence type="predicted"/>
<dbReference type="Pfam" id="PF07793">
    <property type="entry name" value="DUF1631"/>
    <property type="match status" value="1"/>
</dbReference>
<gene>
    <name evidence="2" type="ORF">IFO71_19230</name>
</gene>
<dbReference type="RefSeq" id="WP_192031307.1">
    <property type="nucleotide sequence ID" value="NZ_JACYTR010000070.1"/>
</dbReference>
<feature type="region of interest" description="Disordered" evidence="1">
    <location>
        <begin position="240"/>
        <end position="342"/>
    </location>
</feature>
<protein>
    <submittedName>
        <fullName evidence="2">DUF1631 domain-containing protein</fullName>
    </submittedName>
</protein>
<feature type="compositionally biased region" description="Low complexity" evidence="1">
    <location>
        <begin position="332"/>
        <end position="342"/>
    </location>
</feature>
<sequence>MQGSAPGSNGARQTPQNAVAASALPSRVRTILQGILQVLANELRPGALRTVAEVESHLFRLAEAARSSAVQSRLFEVQKEIHRGTEQLGVVLLRQLEHSLSRLREPDQAKAEAAPRGLAQGLSLVGEGEMDESVLLHEIGGRADMRFAMPLFLLGQRFGVLAGKPGYDTEHLPIGPTQLCRLLSESCKELKLSDEARHHLLRQFDKQVLQLLGPAYDKINQQLIQQTVLPHLTYLPFRAKPQAQGRGGPEQAPPEMAEPADQGAPASAEAPSPIAAPTMAPAAAMPGRPAAPLQGFSPSVAPVARWPGMPSQPMAQPAGEASQGARAPGASPAAWGDPAPQAADDAQVFDGLRQLLAGRRSLVSKLSGRGASAPTGPIAKAEDLQAVLDRMQHLPASVTSRDGKAVTRTINHLKQDLMMQLRAGQPDGKAVALSQEANDSVELVGMLLDHLMREVRPHTPAAGLLTKLQVPLLRVALADKRFFTQPEHPGRQLLNTVAETADWFSSEDPQDKAMLERLRVVVNKVVSEYKGDNALLENLLGDLHQHLQVQVKRAEVAERRHVEAAKGKERLELARVSAEEKIGQLMQDRQLPRFASNLLNQSWTDVLALSMLRHGPESDEVKHQVEVASHLVDIVARKAGAADLPVPQVEPHVLREEVEAGLKQVGYHEKEAAEVASQLVTAQDVGPDAASRTELASRLKLRSRFGEDVASTARAEVQQLSAAERDQFEHLKRLPFGTWFEFVEEDGSRSRRRMSWFSPMTGHALFVNHRGHRIGEFTLASVARDVVAGKAKVIVDSNISLVDRAWTAIKRALKSFSGHDEHGAELQGAQA</sequence>
<feature type="compositionally biased region" description="Low complexity" evidence="1">
    <location>
        <begin position="249"/>
        <end position="292"/>
    </location>
</feature>
<dbReference type="Proteomes" id="UP000613768">
    <property type="component" value="Unassembled WGS sequence"/>
</dbReference>
<dbReference type="InterPro" id="IPR012434">
    <property type="entry name" value="DUF1631"/>
</dbReference>
<evidence type="ECO:0000313" key="2">
    <source>
        <dbReference type="EMBL" id="MBD8527885.1"/>
    </source>
</evidence>
<accession>A0AAW3ZQR7</accession>
<dbReference type="EMBL" id="JACYTR010000070">
    <property type="protein sequence ID" value="MBD8527885.1"/>
    <property type="molecule type" value="Genomic_DNA"/>
</dbReference>
<evidence type="ECO:0000313" key="3">
    <source>
        <dbReference type="Proteomes" id="UP000613768"/>
    </source>
</evidence>
<organism evidence="2 3">
    <name type="scientific">Pseudomarimonas arenosa</name>
    <dbReference type="NCBI Taxonomy" id="2774145"/>
    <lineage>
        <taxon>Bacteria</taxon>
        <taxon>Pseudomonadati</taxon>
        <taxon>Pseudomonadota</taxon>
        <taxon>Gammaproteobacteria</taxon>
        <taxon>Lysobacterales</taxon>
        <taxon>Lysobacteraceae</taxon>
        <taxon>Pseudomarimonas</taxon>
    </lineage>
</organism>
<dbReference type="AlphaFoldDB" id="A0AAW3ZQR7"/>
<comment type="caution">
    <text evidence="2">The sequence shown here is derived from an EMBL/GenBank/DDBJ whole genome shotgun (WGS) entry which is preliminary data.</text>
</comment>
<evidence type="ECO:0000256" key="1">
    <source>
        <dbReference type="SAM" id="MobiDB-lite"/>
    </source>
</evidence>
<name>A0AAW3ZQR7_9GAMM</name>